<dbReference type="AlphaFoldDB" id="A0AB39L7N9"/>
<name>A0AB39L7N9_9MICC</name>
<evidence type="ECO:0000259" key="6">
    <source>
        <dbReference type="Pfam" id="PF00441"/>
    </source>
</evidence>
<dbReference type="Pfam" id="PF02771">
    <property type="entry name" value="Acyl-CoA_dh_N"/>
    <property type="match status" value="1"/>
</dbReference>
<keyword evidence="4" id="KW-0274">FAD</keyword>
<dbReference type="RefSeq" id="WP_369046553.1">
    <property type="nucleotide sequence ID" value="NZ_CP163302.1"/>
</dbReference>
<evidence type="ECO:0000256" key="1">
    <source>
        <dbReference type="ARBA" id="ARBA00001974"/>
    </source>
</evidence>
<dbReference type="SUPFAM" id="SSF47203">
    <property type="entry name" value="Acyl-CoA dehydrogenase C-terminal domain-like"/>
    <property type="match status" value="1"/>
</dbReference>
<proteinExistence type="inferred from homology"/>
<evidence type="ECO:0000256" key="5">
    <source>
        <dbReference type="ARBA" id="ARBA00023002"/>
    </source>
</evidence>
<dbReference type="PANTHER" id="PTHR43884">
    <property type="entry name" value="ACYL-COA DEHYDROGENASE"/>
    <property type="match status" value="1"/>
</dbReference>
<dbReference type="EC" id="1.-.-.-" evidence="8"/>
<dbReference type="InterPro" id="IPR037069">
    <property type="entry name" value="AcylCoA_DH/ox_N_sf"/>
</dbReference>
<dbReference type="EMBL" id="CP163302">
    <property type="protein sequence ID" value="XDP46194.1"/>
    <property type="molecule type" value="Genomic_DNA"/>
</dbReference>
<dbReference type="CDD" id="cd00567">
    <property type="entry name" value="ACAD"/>
    <property type="match status" value="1"/>
</dbReference>
<comment type="similarity">
    <text evidence="2">Belongs to the acyl-CoA dehydrogenase family.</text>
</comment>
<feature type="domain" description="Acyl-CoA dehydrogenase/oxidase C-terminal" evidence="6">
    <location>
        <begin position="220"/>
        <end position="369"/>
    </location>
</feature>
<evidence type="ECO:0000259" key="7">
    <source>
        <dbReference type="Pfam" id="PF02771"/>
    </source>
</evidence>
<dbReference type="Gene3D" id="1.10.540.10">
    <property type="entry name" value="Acyl-CoA dehydrogenase/oxidase, N-terminal domain"/>
    <property type="match status" value="1"/>
</dbReference>
<protein>
    <submittedName>
        <fullName evidence="8">Acyl-CoA dehydrogenase family protein</fullName>
        <ecNumber evidence="8">1.-.-.-</ecNumber>
    </submittedName>
</protein>
<dbReference type="PANTHER" id="PTHR43884:SF20">
    <property type="entry name" value="ACYL-COA DEHYDROGENASE FADE28"/>
    <property type="match status" value="1"/>
</dbReference>
<dbReference type="KEGG" id="spue:AB5L97_04030"/>
<dbReference type="InterPro" id="IPR009075">
    <property type="entry name" value="AcylCo_DH/oxidase_C"/>
</dbReference>
<dbReference type="InterPro" id="IPR046373">
    <property type="entry name" value="Acyl-CoA_Oxase/DH_mid-dom_sf"/>
</dbReference>
<dbReference type="Pfam" id="PF00441">
    <property type="entry name" value="Acyl-CoA_dh_1"/>
    <property type="match status" value="1"/>
</dbReference>
<dbReference type="InterPro" id="IPR036250">
    <property type="entry name" value="AcylCo_DH-like_C"/>
</dbReference>
<organism evidence="8">
    <name type="scientific">Sinomonas puerhi</name>
    <dbReference type="NCBI Taxonomy" id="3238584"/>
    <lineage>
        <taxon>Bacteria</taxon>
        <taxon>Bacillati</taxon>
        <taxon>Actinomycetota</taxon>
        <taxon>Actinomycetes</taxon>
        <taxon>Micrococcales</taxon>
        <taxon>Micrococcaceae</taxon>
        <taxon>Sinomonas</taxon>
    </lineage>
</organism>
<keyword evidence="5 8" id="KW-0560">Oxidoreductase</keyword>
<reference evidence="8" key="1">
    <citation type="submission" date="2024-07" db="EMBL/GenBank/DDBJ databases">
        <authorList>
            <person name="fu j."/>
        </authorList>
    </citation>
    <scope>NUCLEOTIDE SEQUENCE</scope>
    <source>
        <strain evidence="8">P10A9</strain>
    </source>
</reference>
<dbReference type="Gene3D" id="1.20.140.10">
    <property type="entry name" value="Butyryl-CoA Dehydrogenase, subunit A, domain 3"/>
    <property type="match status" value="1"/>
</dbReference>
<evidence type="ECO:0000313" key="8">
    <source>
        <dbReference type="EMBL" id="XDP46194.1"/>
    </source>
</evidence>
<dbReference type="InterPro" id="IPR013786">
    <property type="entry name" value="AcylCoA_DH/ox_N"/>
</dbReference>
<evidence type="ECO:0000256" key="4">
    <source>
        <dbReference type="ARBA" id="ARBA00022827"/>
    </source>
</evidence>
<keyword evidence="3" id="KW-0285">Flavoprotein</keyword>
<dbReference type="InterPro" id="IPR009100">
    <property type="entry name" value="AcylCoA_DH/oxidase_NM_dom_sf"/>
</dbReference>
<evidence type="ECO:0000256" key="2">
    <source>
        <dbReference type="ARBA" id="ARBA00009347"/>
    </source>
</evidence>
<accession>A0AB39L7N9</accession>
<dbReference type="SUPFAM" id="SSF56645">
    <property type="entry name" value="Acyl-CoA dehydrogenase NM domain-like"/>
    <property type="match status" value="1"/>
</dbReference>
<comment type="cofactor">
    <cofactor evidence="1">
        <name>FAD</name>
        <dbReference type="ChEBI" id="CHEBI:57692"/>
    </cofactor>
</comment>
<gene>
    <name evidence="8" type="ORF">AB5L97_04030</name>
</gene>
<sequence length="371" mass="39478">MAPVFTEEQTELRQTVRRFCEDKFSEAQVRFLADSDEGFDRAVWRQMAEQLGLQSLAIPEEFGGAGFTQAEVGIVMEELGRALAPTPFLPTVVLAANLLLGTGDSALKAELLEGIAAGEVCAAVAYLEASTAWDEEGIHATAVPSGAAWSVTGVKVNVIEAQAADVILVAARTEAGISVFSVDPGAEGVLVDVVETLDLTRRQAIVTLDAAPAELVGADGAGWDALTHMLRMASVALASENAGGSLKLLEISADYARTREQFGRVIGSYQAVKQKLADLLLDVELSRAAAHRVARSAADEDPVLPQEAAMAHALTSETFVKAGYDAIQIHGGIGFTWEHPAHLYFRRAKSNELLFGAPDHHRELAAQHLGL</sequence>
<evidence type="ECO:0000256" key="3">
    <source>
        <dbReference type="ARBA" id="ARBA00022630"/>
    </source>
</evidence>
<dbReference type="GO" id="GO:0003995">
    <property type="term" value="F:acyl-CoA dehydrogenase activity"/>
    <property type="evidence" value="ECO:0007669"/>
    <property type="project" value="TreeGrafter"/>
</dbReference>
<feature type="domain" description="Acyl-CoA dehydrogenase/oxidase N-terminal" evidence="7">
    <location>
        <begin position="6"/>
        <end position="119"/>
    </location>
</feature>
<dbReference type="GO" id="GO:0050660">
    <property type="term" value="F:flavin adenine dinucleotide binding"/>
    <property type="evidence" value="ECO:0007669"/>
    <property type="project" value="InterPro"/>
</dbReference>
<dbReference type="Gene3D" id="2.40.110.10">
    <property type="entry name" value="Butyryl-CoA Dehydrogenase, subunit A, domain 2"/>
    <property type="match status" value="1"/>
</dbReference>